<accession>A0AA38REC5</accession>
<evidence type="ECO:0000313" key="5">
    <source>
        <dbReference type="EMBL" id="KAJ9144488.1"/>
    </source>
</evidence>
<dbReference type="InterPro" id="IPR036812">
    <property type="entry name" value="NAD(P)_OxRdtase_dom_sf"/>
</dbReference>
<dbReference type="InterPro" id="IPR023210">
    <property type="entry name" value="NADP_OxRdtase_dom"/>
</dbReference>
<proteinExistence type="inferred from homology"/>
<evidence type="ECO:0000256" key="3">
    <source>
        <dbReference type="ARBA" id="ARBA00038157"/>
    </source>
</evidence>
<dbReference type="PANTHER" id="PTHR43364">
    <property type="entry name" value="NADH-SPECIFIC METHYLGLYOXAL REDUCTASE-RELATED"/>
    <property type="match status" value="1"/>
</dbReference>
<dbReference type="InterPro" id="IPR050523">
    <property type="entry name" value="AKR_Detox_Biosynth"/>
</dbReference>
<dbReference type="SUPFAM" id="SSF51430">
    <property type="entry name" value="NAD(P)-linked oxidoreductase"/>
    <property type="match status" value="1"/>
</dbReference>
<dbReference type="Pfam" id="PF00248">
    <property type="entry name" value="Aldo_ket_red"/>
    <property type="match status" value="1"/>
</dbReference>
<dbReference type="Gene3D" id="3.20.20.100">
    <property type="entry name" value="NADP-dependent oxidoreductase domain"/>
    <property type="match status" value="1"/>
</dbReference>
<comment type="caution">
    <text evidence="5">The sequence shown here is derived from an EMBL/GenBank/DDBJ whole genome shotgun (WGS) entry which is preliminary data.</text>
</comment>
<evidence type="ECO:0000256" key="1">
    <source>
        <dbReference type="ARBA" id="ARBA00022857"/>
    </source>
</evidence>
<evidence type="ECO:0000256" key="2">
    <source>
        <dbReference type="ARBA" id="ARBA00023002"/>
    </source>
</evidence>
<name>A0AA38REC5_9PEZI</name>
<dbReference type="AlphaFoldDB" id="A0AA38REC5"/>
<sequence>MSFFDPPPKPETPLGWHRVLSPTAAVKVSPICLGGISIGNAWGELFGQSEDAFKILDAYFALGGNFIDTANTYNAEQSEKLIGEWMEARGTRDQMVVATKYSAGYRAYNRKNEPLQSNFTGNSAKSMHISVRDSLKKLKTDYIDILYVHWWDLATSVEEVMTHLHAFVMARQVLYLGVSDTPAWVVVKANEFARRNGLTPFSVYQGRWNAAYRDMESEIIPMCEDQGMGILSWASLGGGQLTTAAQRKAMEQDPDAPKNFYGFGESDIAVCDVLEKLAAAKKTTFQAIALAYLFHQSTYVFPIVGVQTVEHVKALPDAARVKLLDEDIDAIHNAAPFNPLFPNNFFFQCKDGRGYKLGLTPADHGQYQMAAWIDAPPRRPPYKPHD</sequence>
<comment type="similarity">
    <text evidence="3">Belongs to the aldo/keto reductase family. Aldo/keto reductase 2 subfamily.</text>
</comment>
<dbReference type="EMBL" id="JANBVO010000016">
    <property type="protein sequence ID" value="KAJ9144488.1"/>
    <property type="molecule type" value="Genomic_DNA"/>
</dbReference>
<dbReference type="Proteomes" id="UP001174694">
    <property type="component" value="Unassembled WGS sequence"/>
</dbReference>
<keyword evidence="6" id="KW-1185">Reference proteome</keyword>
<organism evidence="5 6">
    <name type="scientific">Pleurostoma richardsiae</name>
    <dbReference type="NCBI Taxonomy" id="41990"/>
    <lineage>
        <taxon>Eukaryota</taxon>
        <taxon>Fungi</taxon>
        <taxon>Dikarya</taxon>
        <taxon>Ascomycota</taxon>
        <taxon>Pezizomycotina</taxon>
        <taxon>Sordariomycetes</taxon>
        <taxon>Sordariomycetidae</taxon>
        <taxon>Calosphaeriales</taxon>
        <taxon>Pleurostomataceae</taxon>
        <taxon>Pleurostoma</taxon>
    </lineage>
</organism>
<evidence type="ECO:0000259" key="4">
    <source>
        <dbReference type="Pfam" id="PF00248"/>
    </source>
</evidence>
<protein>
    <submittedName>
        <fullName evidence="5">Aldo/keto reductase</fullName>
    </submittedName>
</protein>
<dbReference type="PANTHER" id="PTHR43364:SF7">
    <property type="entry name" value="NADP-DEPENDENT OXIDOREDUCTASE DOMAIN-CONTAINING PROTEIN-RELATED"/>
    <property type="match status" value="1"/>
</dbReference>
<evidence type="ECO:0000313" key="6">
    <source>
        <dbReference type="Proteomes" id="UP001174694"/>
    </source>
</evidence>
<reference evidence="5" key="1">
    <citation type="submission" date="2022-07" db="EMBL/GenBank/DDBJ databases">
        <title>Fungi with potential for degradation of polypropylene.</title>
        <authorList>
            <person name="Gostincar C."/>
        </authorList>
    </citation>
    <scope>NUCLEOTIDE SEQUENCE</scope>
    <source>
        <strain evidence="5">EXF-13308</strain>
    </source>
</reference>
<feature type="domain" description="NADP-dependent oxidoreductase" evidence="4">
    <location>
        <begin position="30"/>
        <end position="333"/>
    </location>
</feature>
<keyword evidence="1" id="KW-0521">NADP</keyword>
<gene>
    <name evidence="5" type="ORF">NKR23_g5957</name>
</gene>
<dbReference type="GO" id="GO:0016491">
    <property type="term" value="F:oxidoreductase activity"/>
    <property type="evidence" value="ECO:0007669"/>
    <property type="project" value="UniProtKB-KW"/>
</dbReference>
<keyword evidence="2" id="KW-0560">Oxidoreductase</keyword>